<feature type="compositionally biased region" description="Low complexity" evidence="1">
    <location>
        <begin position="37"/>
        <end position="47"/>
    </location>
</feature>
<evidence type="ECO:0000313" key="2">
    <source>
        <dbReference type="EMBL" id="KAK0572182.1"/>
    </source>
</evidence>
<feature type="region of interest" description="Disordered" evidence="1">
    <location>
        <begin position="29"/>
        <end position="86"/>
    </location>
</feature>
<dbReference type="Proteomes" id="UP001168877">
    <property type="component" value="Unassembled WGS sequence"/>
</dbReference>
<sequence length="173" mass="19410">MASAQINMPDKVESIKIYRDKLAKKRATIAAKKKQTTGKSKGGVSTVPEQILESSPERSPSKKRQKRDSVVDRQKKVASDSKDKSVVTTFEPDSSMKLLSSGISSFKDLTGFLDRSNEFLLPADDLFLKGKKMQDAFNTGILFQALQVQLHLHDRYKSVNDKCVKYRKANDIL</sequence>
<reference evidence="2" key="1">
    <citation type="journal article" date="2022" name="Plant J.">
        <title>Strategies of tolerance reflected in two North American maple genomes.</title>
        <authorList>
            <person name="McEvoy S.L."/>
            <person name="Sezen U.U."/>
            <person name="Trouern-Trend A."/>
            <person name="McMahon S.M."/>
            <person name="Schaberg P.G."/>
            <person name="Yang J."/>
            <person name="Wegrzyn J.L."/>
            <person name="Swenson N.G."/>
        </authorList>
    </citation>
    <scope>NUCLEOTIDE SEQUENCE</scope>
    <source>
        <strain evidence="2">NS2018</strain>
    </source>
</reference>
<accession>A0AA39RF34</accession>
<name>A0AA39RF34_ACESA</name>
<dbReference type="AlphaFoldDB" id="A0AA39RF34"/>
<reference evidence="2" key="2">
    <citation type="submission" date="2023-06" db="EMBL/GenBank/DDBJ databases">
        <authorList>
            <person name="Swenson N.G."/>
            <person name="Wegrzyn J.L."/>
            <person name="Mcevoy S.L."/>
        </authorList>
    </citation>
    <scope>NUCLEOTIDE SEQUENCE</scope>
    <source>
        <strain evidence="2">NS2018</strain>
        <tissue evidence="2">Leaf</tissue>
    </source>
</reference>
<proteinExistence type="predicted"/>
<feature type="compositionally biased region" description="Basic and acidic residues" evidence="1">
    <location>
        <begin position="67"/>
        <end position="85"/>
    </location>
</feature>
<organism evidence="2 3">
    <name type="scientific">Acer saccharum</name>
    <name type="common">Sugar maple</name>
    <dbReference type="NCBI Taxonomy" id="4024"/>
    <lineage>
        <taxon>Eukaryota</taxon>
        <taxon>Viridiplantae</taxon>
        <taxon>Streptophyta</taxon>
        <taxon>Embryophyta</taxon>
        <taxon>Tracheophyta</taxon>
        <taxon>Spermatophyta</taxon>
        <taxon>Magnoliopsida</taxon>
        <taxon>eudicotyledons</taxon>
        <taxon>Gunneridae</taxon>
        <taxon>Pentapetalae</taxon>
        <taxon>rosids</taxon>
        <taxon>malvids</taxon>
        <taxon>Sapindales</taxon>
        <taxon>Sapindaceae</taxon>
        <taxon>Hippocastanoideae</taxon>
        <taxon>Acereae</taxon>
        <taxon>Acer</taxon>
    </lineage>
</organism>
<comment type="caution">
    <text evidence="2">The sequence shown here is derived from an EMBL/GenBank/DDBJ whole genome shotgun (WGS) entry which is preliminary data.</text>
</comment>
<gene>
    <name evidence="2" type="ORF">LWI29_027454</name>
</gene>
<protein>
    <submittedName>
        <fullName evidence="2">Uncharacterized protein</fullName>
    </submittedName>
</protein>
<evidence type="ECO:0000256" key="1">
    <source>
        <dbReference type="SAM" id="MobiDB-lite"/>
    </source>
</evidence>
<keyword evidence="3" id="KW-1185">Reference proteome</keyword>
<dbReference type="EMBL" id="JAUESC010000388">
    <property type="protein sequence ID" value="KAK0572182.1"/>
    <property type="molecule type" value="Genomic_DNA"/>
</dbReference>
<evidence type="ECO:0000313" key="3">
    <source>
        <dbReference type="Proteomes" id="UP001168877"/>
    </source>
</evidence>